<feature type="compositionally biased region" description="Polar residues" evidence="1">
    <location>
        <begin position="116"/>
        <end position="127"/>
    </location>
</feature>
<feature type="region of interest" description="Disordered" evidence="1">
    <location>
        <begin position="1"/>
        <end position="43"/>
    </location>
</feature>
<sequence>MNLICRKKRPNSSHVSPATKMSRVTSTNMPHQPQTSRSNSTSTNRFVAPLSLRYSLQANRVVPSFSQTSQSPNTYIPPTSKIGTQSTIETIPTCSTPLIETLRTRTQPEAPLRTFPNPSAQYGPSSDNFDRPPSHHPGCEQGSAVGSESLPRTPNDVPTRGSCKQIKTSRITNFEIDSKDSRLTNYVNRLYNGRYREFKAELSSYYKLHKTHEDALANPL</sequence>
<feature type="compositionally biased region" description="Polar residues" evidence="1">
    <location>
        <begin position="22"/>
        <end position="34"/>
    </location>
</feature>
<evidence type="ECO:0000256" key="1">
    <source>
        <dbReference type="SAM" id="MobiDB-lite"/>
    </source>
</evidence>
<gene>
    <name evidence="2" type="ORF">Fot_08597</name>
</gene>
<evidence type="ECO:0000313" key="3">
    <source>
        <dbReference type="Proteomes" id="UP001604277"/>
    </source>
</evidence>
<name>A0ABD1X232_9LAMI</name>
<organism evidence="2 3">
    <name type="scientific">Forsythia ovata</name>
    <dbReference type="NCBI Taxonomy" id="205694"/>
    <lineage>
        <taxon>Eukaryota</taxon>
        <taxon>Viridiplantae</taxon>
        <taxon>Streptophyta</taxon>
        <taxon>Embryophyta</taxon>
        <taxon>Tracheophyta</taxon>
        <taxon>Spermatophyta</taxon>
        <taxon>Magnoliopsida</taxon>
        <taxon>eudicotyledons</taxon>
        <taxon>Gunneridae</taxon>
        <taxon>Pentapetalae</taxon>
        <taxon>asterids</taxon>
        <taxon>lamiids</taxon>
        <taxon>Lamiales</taxon>
        <taxon>Oleaceae</taxon>
        <taxon>Forsythieae</taxon>
        <taxon>Forsythia</taxon>
    </lineage>
</organism>
<protein>
    <submittedName>
        <fullName evidence="2">Uncharacterized protein</fullName>
    </submittedName>
</protein>
<feature type="region of interest" description="Disordered" evidence="1">
    <location>
        <begin position="107"/>
        <end position="163"/>
    </location>
</feature>
<dbReference type="Proteomes" id="UP001604277">
    <property type="component" value="Unassembled WGS sequence"/>
</dbReference>
<accession>A0ABD1X232</accession>
<keyword evidence="3" id="KW-1185">Reference proteome</keyword>
<proteinExistence type="predicted"/>
<evidence type="ECO:0000313" key="2">
    <source>
        <dbReference type="EMBL" id="KAL2554978.1"/>
    </source>
</evidence>
<comment type="caution">
    <text evidence="2">The sequence shown here is derived from an EMBL/GenBank/DDBJ whole genome shotgun (WGS) entry which is preliminary data.</text>
</comment>
<feature type="compositionally biased region" description="Basic residues" evidence="1">
    <location>
        <begin position="1"/>
        <end position="11"/>
    </location>
</feature>
<dbReference type="AlphaFoldDB" id="A0ABD1X232"/>
<reference evidence="3" key="1">
    <citation type="submission" date="2024-07" db="EMBL/GenBank/DDBJ databases">
        <title>Two chromosome-level genome assemblies of Korean endemic species Abeliophyllum distichum and Forsythia ovata (Oleaceae).</title>
        <authorList>
            <person name="Jang H."/>
        </authorList>
    </citation>
    <scope>NUCLEOTIDE SEQUENCE [LARGE SCALE GENOMIC DNA]</scope>
</reference>
<dbReference type="EMBL" id="JBFOLJ010000002">
    <property type="protein sequence ID" value="KAL2554978.1"/>
    <property type="molecule type" value="Genomic_DNA"/>
</dbReference>